<sequence length="253" mass="28700">MNCISSSIVLNLPKAIPNPVPDVEYHGASINDHEGNALIKPPFKQFKDIYEIAENPDCSFSMTVAYCDRLRDVLLENVTVQWGKRCIGYEETKEVSMLIKVSGNSLVQKTLGLNGDSTLIALCLIPIEQKQNNSDEILYRTTIAYFYPSEMDENKKFKVDDNNPASVAEHVKNMIRKLRPKCEMADILLELWELAPKAVPNKSDKYYPFETYNPIQRRKVRDVNQLSINSSRVTLIGEAAHAMSPSFISIRKN</sequence>
<dbReference type="OrthoDB" id="655030at2759"/>
<accession>A0A8H3QXD4</accession>
<evidence type="ECO:0000313" key="1">
    <source>
        <dbReference type="EMBL" id="GES94927.1"/>
    </source>
</evidence>
<dbReference type="Proteomes" id="UP000615446">
    <property type="component" value="Unassembled WGS sequence"/>
</dbReference>
<evidence type="ECO:0008006" key="3">
    <source>
        <dbReference type="Google" id="ProtNLM"/>
    </source>
</evidence>
<reference evidence="1" key="1">
    <citation type="submission" date="2019-10" db="EMBL/GenBank/DDBJ databases">
        <title>Conservation and host-specific expression of non-tandemly repeated heterogenous ribosome RNA gene in arbuscular mycorrhizal fungi.</title>
        <authorList>
            <person name="Maeda T."/>
            <person name="Kobayashi Y."/>
            <person name="Nakagawa T."/>
            <person name="Ezawa T."/>
            <person name="Yamaguchi K."/>
            <person name="Bino T."/>
            <person name="Nishimoto Y."/>
            <person name="Shigenobu S."/>
            <person name="Kawaguchi M."/>
        </authorList>
    </citation>
    <scope>NUCLEOTIDE SEQUENCE</scope>
    <source>
        <strain evidence="1">HR1</strain>
    </source>
</reference>
<dbReference type="EMBL" id="BLAL01000239">
    <property type="protein sequence ID" value="GES94927.1"/>
    <property type="molecule type" value="Genomic_DNA"/>
</dbReference>
<dbReference type="AlphaFoldDB" id="A0A8H3QXD4"/>
<proteinExistence type="predicted"/>
<comment type="caution">
    <text evidence="1">The sequence shown here is derived from an EMBL/GenBank/DDBJ whole genome shotgun (WGS) entry which is preliminary data.</text>
</comment>
<gene>
    <name evidence="1" type="ORF">RCL2_002162100</name>
</gene>
<evidence type="ECO:0000313" key="2">
    <source>
        <dbReference type="Proteomes" id="UP000615446"/>
    </source>
</evidence>
<name>A0A8H3QXD4_9GLOM</name>
<protein>
    <recommendedName>
        <fullName evidence="3">FAD-binding domain-containing protein</fullName>
    </recommendedName>
</protein>
<organism evidence="1 2">
    <name type="scientific">Rhizophagus clarus</name>
    <dbReference type="NCBI Taxonomy" id="94130"/>
    <lineage>
        <taxon>Eukaryota</taxon>
        <taxon>Fungi</taxon>
        <taxon>Fungi incertae sedis</taxon>
        <taxon>Mucoromycota</taxon>
        <taxon>Glomeromycotina</taxon>
        <taxon>Glomeromycetes</taxon>
        <taxon>Glomerales</taxon>
        <taxon>Glomeraceae</taxon>
        <taxon>Rhizophagus</taxon>
    </lineage>
</organism>